<evidence type="ECO:0008006" key="3">
    <source>
        <dbReference type="Google" id="ProtNLM"/>
    </source>
</evidence>
<evidence type="ECO:0000313" key="2">
    <source>
        <dbReference type="Proteomes" id="UP001220658"/>
    </source>
</evidence>
<dbReference type="AlphaFoldDB" id="A0AAW6FRF7"/>
<sequence length="147" mass="17394">MSINYESNYLLPSIYDQLCAYQKDRVSQMIRDFIETNRQMNQFHFEYCPKCGQFHPVLVKAGKTKAGKQMLKCSSCHKRFVCDHEQLTYYSHQPQSKWNDLIIETQKGNSLLHTAAKINVHESTVFCMRHKYLHFIEDMESDIYGRS</sequence>
<organism evidence="1 2">
    <name type="scientific">Faecalitalea cylindroides</name>
    <dbReference type="NCBI Taxonomy" id="39483"/>
    <lineage>
        <taxon>Bacteria</taxon>
        <taxon>Bacillati</taxon>
        <taxon>Bacillota</taxon>
        <taxon>Erysipelotrichia</taxon>
        <taxon>Erysipelotrichales</taxon>
        <taxon>Erysipelotrichaceae</taxon>
        <taxon>Faecalitalea</taxon>
    </lineage>
</organism>
<dbReference type="EMBL" id="JAQNCK010000007">
    <property type="protein sequence ID" value="MDC0827787.1"/>
    <property type="molecule type" value="Genomic_DNA"/>
</dbReference>
<reference evidence="1" key="1">
    <citation type="submission" date="2023-01" db="EMBL/GenBank/DDBJ databases">
        <title>Human gut microbiome strain richness.</title>
        <authorList>
            <person name="Chen-Liaw A."/>
        </authorList>
    </citation>
    <scope>NUCLEOTIDE SEQUENCE</scope>
    <source>
        <strain evidence="1">D55st1_G4_D55t1_190419</strain>
    </source>
</reference>
<comment type="caution">
    <text evidence="1">The sequence shown here is derived from an EMBL/GenBank/DDBJ whole genome shotgun (WGS) entry which is preliminary data.</text>
</comment>
<name>A0AAW6FRF7_9FIRM</name>
<dbReference type="InterPro" id="IPR024064">
    <property type="entry name" value="FdhE-like_sf"/>
</dbReference>
<dbReference type="RefSeq" id="WP_195190948.1">
    <property type="nucleotide sequence ID" value="NZ_JADMUL010000007.1"/>
</dbReference>
<accession>A0AAW6FRF7</accession>
<evidence type="ECO:0000313" key="1">
    <source>
        <dbReference type="EMBL" id="MDC0827787.1"/>
    </source>
</evidence>
<proteinExistence type="predicted"/>
<protein>
    <recommendedName>
        <fullName evidence="3">InsA N-terminal domain-containing protein</fullName>
    </recommendedName>
</protein>
<gene>
    <name evidence="1" type="ORF">POG00_03580</name>
</gene>
<dbReference type="Proteomes" id="UP001220658">
    <property type="component" value="Unassembled WGS sequence"/>
</dbReference>
<dbReference type="SUPFAM" id="SSF144020">
    <property type="entry name" value="FdhE-like"/>
    <property type="match status" value="1"/>
</dbReference>